<dbReference type="AlphaFoldDB" id="A0A2S3R1H9"/>
<evidence type="ECO:0000313" key="1">
    <source>
        <dbReference type="EMBL" id="POB46966.1"/>
    </source>
</evidence>
<evidence type="ECO:0000313" key="2">
    <source>
        <dbReference type="Proteomes" id="UP000237466"/>
    </source>
</evidence>
<dbReference type="EMBL" id="PDGH01000101">
    <property type="protein sequence ID" value="POB46966.1"/>
    <property type="molecule type" value="Genomic_DNA"/>
</dbReference>
<proteinExistence type="predicted"/>
<accession>A0A2S3R1H9</accession>
<reference evidence="1 2" key="1">
    <citation type="journal article" date="2018" name="Front. Microbiol.">
        <title>Phylogeny of Vibrio vulnificus from the Analysis of the Core-Genome: Implications for Intra-Species Taxonomy.</title>
        <authorList>
            <person name="Roig F.J."/>
            <person name="Gonzalez-Candelas F."/>
            <person name="Sanjuan E."/>
            <person name="Fouz B."/>
            <person name="Feil E.J."/>
            <person name="Llorens C."/>
            <person name="Baker-Austin C."/>
            <person name="Oliver J.D."/>
            <person name="Danin-Poleg Y."/>
            <person name="Gibas C.J."/>
            <person name="Kashi Y."/>
            <person name="Gulig P.A."/>
            <person name="Morrison S.S."/>
            <person name="Amaro C."/>
        </authorList>
    </citation>
    <scope>NUCLEOTIDE SEQUENCE [LARGE SCALE GENOMIC DNA]</scope>
    <source>
        <strain evidence="1 2">CECT4608</strain>
    </source>
</reference>
<sequence length="69" mass="7571">MNLTEWSPPPCPKCGSDDMIHKLMSLEPASISFRATNGWYCEKCNAGPFQLGKFSESDAAQFAISLLNS</sequence>
<gene>
    <name evidence="1" type="ORF">CRN52_12880</name>
</gene>
<name>A0A2S3R1H9_VIBVL</name>
<dbReference type="Proteomes" id="UP000237466">
    <property type="component" value="Unassembled WGS sequence"/>
</dbReference>
<organism evidence="1 2">
    <name type="scientific">Vibrio vulnificus</name>
    <dbReference type="NCBI Taxonomy" id="672"/>
    <lineage>
        <taxon>Bacteria</taxon>
        <taxon>Pseudomonadati</taxon>
        <taxon>Pseudomonadota</taxon>
        <taxon>Gammaproteobacteria</taxon>
        <taxon>Vibrionales</taxon>
        <taxon>Vibrionaceae</taxon>
        <taxon>Vibrio</taxon>
    </lineage>
</organism>
<protein>
    <submittedName>
        <fullName evidence="1">Uncharacterized protein</fullName>
    </submittedName>
</protein>
<comment type="caution">
    <text evidence="1">The sequence shown here is derived from an EMBL/GenBank/DDBJ whole genome shotgun (WGS) entry which is preliminary data.</text>
</comment>